<dbReference type="GO" id="GO:0032259">
    <property type="term" value="P:methylation"/>
    <property type="evidence" value="ECO:0007669"/>
    <property type="project" value="UniProtKB-KW"/>
</dbReference>
<dbReference type="EC" id="2.1.1.354" evidence="2"/>
<accession>A0A8S3PTX9</accession>
<evidence type="ECO:0000313" key="3">
    <source>
        <dbReference type="Proteomes" id="UP000683360"/>
    </source>
</evidence>
<gene>
    <name evidence="2" type="ORF">MEDL_2641</name>
</gene>
<dbReference type="InterPro" id="IPR011011">
    <property type="entry name" value="Znf_FYVE_PHD"/>
</dbReference>
<dbReference type="Gene3D" id="3.30.40.10">
    <property type="entry name" value="Zinc/RING finger domain, C3HC4 (zinc finger)"/>
    <property type="match status" value="1"/>
</dbReference>
<dbReference type="Proteomes" id="UP000683360">
    <property type="component" value="Unassembled WGS sequence"/>
</dbReference>
<feature type="compositionally biased region" description="Polar residues" evidence="1">
    <location>
        <begin position="500"/>
        <end position="517"/>
    </location>
</feature>
<feature type="compositionally biased region" description="Basic and acidic residues" evidence="1">
    <location>
        <begin position="536"/>
        <end position="548"/>
    </location>
</feature>
<keyword evidence="3" id="KW-1185">Reference proteome</keyword>
<comment type="caution">
    <text evidence="2">The sequence shown here is derived from an EMBL/GenBank/DDBJ whole genome shotgun (WGS) entry which is preliminary data.</text>
</comment>
<dbReference type="EMBL" id="CAJPWZ010000156">
    <property type="protein sequence ID" value="CAG2187167.1"/>
    <property type="molecule type" value="Genomic_DNA"/>
</dbReference>
<dbReference type="AlphaFoldDB" id="A0A8S3PTX9"/>
<reference evidence="2" key="1">
    <citation type="submission" date="2021-03" db="EMBL/GenBank/DDBJ databases">
        <authorList>
            <person name="Bekaert M."/>
        </authorList>
    </citation>
    <scope>NUCLEOTIDE SEQUENCE</scope>
</reference>
<evidence type="ECO:0000256" key="1">
    <source>
        <dbReference type="SAM" id="MobiDB-lite"/>
    </source>
</evidence>
<dbReference type="SUPFAM" id="SSF52266">
    <property type="entry name" value="SGNH hydrolase"/>
    <property type="match status" value="1"/>
</dbReference>
<organism evidence="2 3">
    <name type="scientific">Mytilus edulis</name>
    <name type="common">Blue mussel</name>
    <dbReference type="NCBI Taxonomy" id="6550"/>
    <lineage>
        <taxon>Eukaryota</taxon>
        <taxon>Metazoa</taxon>
        <taxon>Spiralia</taxon>
        <taxon>Lophotrochozoa</taxon>
        <taxon>Mollusca</taxon>
        <taxon>Bivalvia</taxon>
        <taxon>Autobranchia</taxon>
        <taxon>Pteriomorphia</taxon>
        <taxon>Mytilida</taxon>
        <taxon>Mytiloidea</taxon>
        <taxon>Mytilidae</taxon>
        <taxon>Mytilinae</taxon>
        <taxon>Mytilus</taxon>
    </lineage>
</organism>
<evidence type="ECO:0000313" key="2">
    <source>
        <dbReference type="EMBL" id="CAG2187167.1"/>
    </source>
</evidence>
<protein>
    <submittedName>
        <fullName evidence="2">MLL4</fullName>
        <ecNumber evidence="2">2.1.1.354</ecNumber>
    </submittedName>
</protein>
<keyword evidence="2" id="KW-0808">Transferase</keyword>
<keyword evidence="2" id="KW-0489">Methyltransferase</keyword>
<sequence>MWWWNIDYSNEVVPKWKEKDFLVRGRTTEQTLHWLKENLKNKIRLLGNIHLYIWTGTCEFTSKTNDGTITLHQQDTSDTTINHYRQIINLLKQYPPSTVTILPTPLFLISKYNTTILSRKNKASEHQPDFTDQDNELRSRILNVNTRIKEINKEEKTAAPDLNKDLYKSCKKAQGYKLNQSKAAQKLISATDRPQDYKIEFKQGNIIMELTPGAFLVYIDSLDNHLGTSSNLKLVHTNKVDDTREMVVERSISVAMASRPSEQLYRINIYHTTCRLEINGRHSEQFIQELKSIGEQPNQNLQNLNEIIKSKCQEYLQQKIPAAALNQTQLVKDLATSMCNKDANNQCPKCNKICLSKCILCNTGNHWIHFSCDKLKKGDITLIESKPDDSPYTCKLCQQLLTSSISNSHSSKPEIPVRTEISTLTANYTSENKKDKVNFSQALVLPKIVEHDLATDILNEQVDTRDTGVRPKQKHSYVNETSLSTPKAIDTIVSTADANPSMNANSIKDTTVPTQKELSNREMRQKEIRLKKKEHGIKISKKETEECS</sequence>
<dbReference type="SUPFAM" id="SSF57903">
    <property type="entry name" value="FYVE/PHD zinc finger"/>
    <property type="match status" value="1"/>
</dbReference>
<dbReference type="InterPro" id="IPR013083">
    <property type="entry name" value="Znf_RING/FYVE/PHD"/>
</dbReference>
<feature type="region of interest" description="Disordered" evidence="1">
    <location>
        <begin position="529"/>
        <end position="548"/>
    </location>
</feature>
<feature type="region of interest" description="Disordered" evidence="1">
    <location>
        <begin position="500"/>
        <end position="524"/>
    </location>
</feature>
<name>A0A8S3PTX9_MYTED</name>
<dbReference type="GO" id="GO:0140999">
    <property type="term" value="F:histone H3K4 trimethyltransferase activity"/>
    <property type="evidence" value="ECO:0007669"/>
    <property type="project" value="UniProtKB-EC"/>
</dbReference>
<proteinExistence type="predicted"/>